<evidence type="ECO:0000259" key="6">
    <source>
        <dbReference type="Pfam" id="PF09762"/>
    </source>
</evidence>
<keyword evidence="9" id="KW-1185">Reference proteome</keyword>
<dbReference type="Pfam" id="PF21673">
    <property type="entry name" value="CCDC93_N"/>
    <property type="match status" value="1"/>
</dbReference>
<dbReference type="InterPro" id="IPR039116">
    <property type="entry name" value="CCDC93"/>
</dbReference>
<dbReference type="PANTHER" id="PTHR16441:SF0">
    <property type="entry name" value="COILED-COIL DOMAIN-CONTAINING PROTEIN 93"/>
    <property type="match status" value="1"/>
</dbReference>
<sequence>FDILVAAGYYRALIKGLSDFDKIVGGMTWCIEACDFDVNVDLLFHENLTIGQKIALTEKIVIVLPKMKCPYQLEPHQIQGLDFINIYPVIQWLVKRSAENRAEKCEKLKAFAVSQFHNHFQFKTDRENLEKLQNAYDNIKRVQNIYSPHRQYKRKDAGNEDERTRIRITLLEYGNKGHSQSATSTTSLSKNSSSQRSDDSSGSGTTGENEDELFEKEIDVDQLLKNLYVANEENSSIQPCLSDREKSALIKHYADLKSELEIDTKELSEQSKIKSLQATRAVLEKKMTRVKAENQEFISELDKMKAMLEEQKKVEDGLRKEIKDFEKREISADKKVLEKIQQLVVENEQLKQEEVKYKEQCREELAKLQQEINDLVLPSSQPECKSPIDKLQVILDKEAEEFNPENGIIEGKELLEKEKERLQHLRLQLAKRNRAIVSIQRQLDNIPDRTELAQYQRRFLELYNQVSAKHRETKQFYTLYNTLDDTKLYLEKELSLLNSIYENYNEGMHNPHSRDQFIKQFEAIVEGVKQTKIKVRMKCEDEKAKRDGLNAQLMCLVEQQRKYAAAVKQLTKECQKNEALQLHLKSIKS</sequence>
<comment type="similarity">
    <text evidence="1">Belongs to the CCDC93 family.</text>
</comment>
<reference evidence="8 9" key="1">
    <citation type="submission" date="2020-11" db="EMBL/GenBank/DDBJ databases">
        <authorList>
            <person name="Wallbank WR R."/>
            <person name="Pardo Diaz C."/>
            <person name="Kozak K."/>
            <person name="Martin S."/>
            <person name="Jiggins C."/>
            <person name="Moest M."/>
            <person name="Warren A I."/>
            <person name="Generalovic N T."/>
            <person name="Byers J.R.P. K."/>
            <person name="Montejo-Kovacevich G."/>
            <person name="Yen C E."/>
        </authorList>
    </citation>
    <scope>NUCLEOTIDE SEQUENCE [LARGE SCALE GENOMIC DNA]</scope>
</reference>
<evidence type="ECO:0000256" key="3">
    <source>
        <dbReference type="ARBA" id="ARBA00023054"/>
    </source>
</evidence>
<proteinExistence type="inferred from homology"/>
<feature type="domain" description="CCDC93 N-terminal" evidence="7">
    <location>
        <begin position="1"/>
        <end position="96"/>
    </location>
</feature>
<dbReference type="GO" id="GO:0006893">
    <property type="term" value="P:Golgi to plasma membrane transport"/>
    <property type="evidence" value="ECO:0007669"/>
    <property type="project" value="TreeGrafter"/>
</dbReference>
<evidence type="ECO:0000313" key="9">
    <source>
        <dbReference type="Proteomes" id="UP000594454"/>
    </source>
</evidence>
<dbReference type="InterPro" id="IPR019159">
    <property type="entry name" value="CCDC93_CC"/>
</dbReference>
<feature type="compositionally biased region" description="Low complexity" evidence="5">
    <location>
        <begin position="181"/>
        <end position="207"/>
    </location>
</feature>
<dbReference type="AlphaFoldDB" id="A0A7R8U9S5"/>
<dbReference type="InterPro" id="IPR048747">
    <property type="entry name" value="CCDC93_N"/>
</dbReference>
<feature type="coiled-coil region" evidence="4">
    <location>
        <begin position="408"/>
        <end position="435"/>
    </location>
</feature>
<evidence type="ECO:0000256" key="5">
    <source>
        <dbReference type="SAM" id="MobiDB-lite"/>
    </source>
</evidence>
<feature type="domain" description="CCDC93 coiled-coil" evidence="6">
    <location>
        <begin position="145"/>
        <end position="581"/>
    </location>
</feature>
<dbReference type="EMBL" id="LR899009">
    <property type="protein sequence ID" value="CAD7076776.1"/>
    <property type="molecule type" value="Genomic_DNA"/>
</dbReference>
<dbReference type="PANTHER" id="PTHR16441">
    <property type="entry name" value="FIDIPIDINE"/>
    <property type="match status" value="1"/>
</dbReference>
<organism evidence="8 9">
    <name type="scientific">Hermetia illucens</name>
    <name type="common">Black soldier fly</name>
    <dbReference type="NCBI Taxonomy" id="343691"/>
    <lineage>
        <taxon>Eukaryota</taxon>
        <taxon>Metazoa</taxon>
        <taxon>Ecdysozoa</taxon>
        <taxon>Arthropoda</taxon>
        <taxon>Hexapoda</taxon>
        <taxon>Insecta</taxon>
        <taxon>Pterygota</taxon>
        <taxon>Neoptera</taxon>
        <taxon>Endopterygota</taxon>
        <taxon>Diptera</taxon>
        <taxon>Brachycera</taxon>
        <taxon>Stratiomyomorpha</taxon>
        <taxon>Stratiomyidae</taxon>
        <taxon>Hermetiinae</taxon>
        <taxon>Hermetia</taxon>
    </lineage>
</organism>
<evidence type="ECO:0000256" key="2">
    <source>
        <dbReference type="ARBA" id="ARBA00016765"/>
    </source>
</evidence>
<dbReference type="Pfam" id="PF09762">
    <property type="entry name" value="CCDC93_CC"/>
    <property type="match status" value="1"/>
</dbReference>
<dbReference type="InParanoid" id="A0A7R8U9S5"/>
<dbReference type="OrthoDB" id="16092at2759"/>
<protein>
    <recommendedName>
        <fullName evidence="2">Coiled-coil domain-containing protein 93</fullName>
    </recommendedName>
</protein>
<evidence type="ECO:0000256" key="4">
    <source>
        <dbReference type="SAM" id="Coils"/>
    </source>
</evidence>
<dbReference type="FunCoup" id="A0A7R8U9S5">
    <property type="interactions" value="404"/>
</dbReference>
<feature type="coiled-coil region" evidence="4">
    <location>
        <begin position="273"/>
        <end position="371"/>
    </location>
</feature>
<accession>A0A7R8U9S5</accession>
<feature type="region of interest" description="Disordered" evidence="5">
    <location>
        <begin position="175"/>
        <end position="213"/>
    </location>
</feature>
<keyword evidence="3 4" id="KW-0175">Coiled coil</keyword>
<name>A0A7R8U9S5_HERIL</name>
<evidence type="ECO:0000313" key="8">
    <source>
        <dbReference type="EMBL" id="CAD7076776.1"/>
    </source>
</evidence>
<evidence type="ECO:0000256" key="1">
    <source>
        <dbReference type="ARBA" id="ARBA00007219"/>
    </source>
</evidence>
<gene>
    <name evidence="8" type="ORF">HERILL_LOCUS173</name>
</gene>
<feature type="non-terminal residue" evidence="8">
    <location>
        <position position="1"/>
    </location>
</feature>
<evidence type="ECO:0000259" key="7">
    <source>
        <dbReference type="Pfam" id="PF21673"/>
    </source>
</evidence>
<dbReference type="Proteomes" id="UP000594454">
    <property type="component" value="Chromosome 1"/>
</dbReference>